<dbReference type="Gene3D" id="3.40.50.300">
    <property type="entry name" value="P-loop containing nucleotide triphosphate hydrolases"/>
    <property type="match status" value="1"/>
</dbReference>
<evidence type="ECO:0000313" key="11">
    <source>
        <dbReference type="Proteomes" id="UP000019494"/>
    </source>
</evidence>
<dbReference type="Gene3D" id="3.10.580.10">
    <property type="entry name" value="CBS-domain"/>
    <property type="match status" value="1"/>
</dbReference>
<dbReference type="Proteomes" id="UP000019494">
    <property type="component" value="Unassembled WGS sequence"/>
</dbReference>
<evidence type="ECO:0000256" key="4">
    <source>
        <dbReference type="ARBA" id="ARBA00022840"/>
    </source>
</evidence>
<dbReference type="InterPro" id="IPR051921">
    <property type="entry name" value="ABC_osmolyte_uptake_ATP-bind"/>
</dbReference>
<keyword evidence="11" id="KW-1185">Reference proteome</keyword>
<dbReference type="GO" id="GO:0016020">
    <property type="term" value="C:membrane"/>
    <property type="evidence" value="ECO:0007669"/>
    <property type="project" value="InterPro"/>
</dbReference>
<dbReference type="PANTHER" id="PTHR43869">
    <property type="entry name" value="GLYCINE BETAINE/PROLINE BETAINE TRANSPORT SYSTEM ATP-BINDING PROTEIN PROV"/>
    <property type="match status" value="1"/>
</dbReference>
<dbReference type="InterPro" id="IPR005892">
    <property type="entry name" value="Gly-betaine_transp_ATP-bd"/>
</dbReference>
<name>W9GQL7_9MICO</name>
<comment type="similarity">
    <text evidence="1">Belongs to the ABC transporter superfamily.</text>
</comment>
<dbReference type="GO" id="GO:0031460">
    <property type="term" value="P:glycine betaine transport"/>
    <property type="evidence" value="ECO:0007669"/>
    <property type="project" value="InterPro"/>
</dbReference>
<protein>
    <submittedName>
        <fullName evidence="10">Glycine/betaine ABC transporter ATPase</fullName>
    </submittedName>
</protein>
<dbReference type="SUPFAM" id="SSF54631">
    <property type="entry name" value="CBS-domain pair"/>
    <property type="match status" value="1"/>
</dbReference>
<feature type="domain" description="ABC transporter" evidence="8">
    <location>
        <begin position="5"/>
        <end position="258"/>
    </location>
</feature>
<dbReference type="InterPro" id="IPR003593">
    <property type="entry name" value="AAA+_ATPase"/>
</dbReference>
<dbReference type="Pfam" id="PF00571">
    <property type="entry name" value="CBS"/>
    <property type="match status" value="2"/>
</dbReference>
<evidence type="ECO:0000259" key="9">
    <source>
        <dbReference type="PROSITE" id="PS51371"/>
    </source>
</evidence>
<dbReference type="SMART" id="SM00116">
    <property type="entry name" value="CBS"/>
    <property type="match status" value="2"/>
</dbReference>
<keyword evidence="6 7" id="KW-0129">CBS domain</keyword>
<dbReference type="OrthoDB" id="9802264at2"/>
<evidence type="ECO:0000256" key="7">
    <source>
        <dbReference type="PROSITE-ProRule" id="PRU00703"/>
    </source>
</evidence>
<proteinExistence type="inferred from homology"/>
<comment type="caution">
    <text evidence="10">The sequence shown here is derived from an EMBL/GenBank/DDBJ whole genome shotgun (WGS) entry which is preliminary data.</text>
</comment>
<evidence type="ECO:0000259" key="8">
    <source>
        <dbReference type="PROSITE" id="PS50893"/>
    </source>
</evidence>
<dbReference type="SUPFAM" id="SSF52540">
    <property type="entry name" value="P-loop containing nucleoside triphosphate hydrolases"/>
    <property type="match status" value="1"/>
</dbReference>
<dbReference type="PANTHER" id="PTHR43869:SF1">
    <property type="entry name" value="GLYCINE BETAINE_PROLINE BETAINE TRANSPORT SYSTEM ATP-BINDING PROTEIN PROV"/>
    <property type="match status" value="1"/>
</dbReference>
<dbReference type="InterPro" id="IPR017871">
    <property type="entry name" value="ABC_transporter-like_CS"/>
</dbReference>
<feature type="domain" description="CBS" evidence="9">
    <location>
        <begin position="273"/>
        <end position="332"/>
    </location>
</feature>
<dbReference type="InterPro" id="IPR003439">
    <property type="entry name" value="ABC_transporter-like_ATP-bd"/>
</dbReference>
<dbReference type="InterPro" id="IPR000644">
    <property type="entry name" value="CBS_dom"/>
</dbReference>
<dbReference type="RefSeq" id="WP_034714016.1">
    <property type="nucleotide sequence ID" value="NZ_AWQS01000021.1"/>
</dbReference>
<accession>W9GQL7</accession>
<sequence>MAPMIEARGLTKRYEPARSERRLARRGEPTSEGTLAVDDVSFTVEEGELFVIMGLSGSGKSTLLRMLNRLVDPTSGSLQIGGQDLLSMDDGQLRDVRNSTINMVFQHFALFPHRTVRENAAYGLQVRGVPEKERLERAQTALDTVGLGQWGHVRPQELSGGMRQRVGLARALATDAPVLLMDEPFSALDPLIRRDMQDLLLGLQAEMRKTIVFVTHDLNEAMRLGHRIMVMRDGRVVQLASGAEILAAPADDYVANFVSDVDRSRVVTAEHIMRPPIITARTGEDPRSVLDRMGNAEAIGVYVLDEAGKLIGAVGDQDLADGIEAGCPRIESLASGTFATTSPEARLIEVMPLVGRHCVPLAVTDDDGKLLGVIPRASLLNTLADQRRPAHA</sequence>
<keyword evidence="2" id="KW-0813">Transport</keyword>
<dbReference type="EMBL" id="AWQS01000021">
    <property type="protein sequence ID" value="EWT07103.1"/>
    <property type="molecule type" value="Genomic_DNA"/>
</dbReference>
<dbReference type="GO" id="GO:0005524">
    <property type="term" value="F:ATP binding"/>
    <property type="evidence" value="ECO:0007669"/>
    <property type="project" value="UniProtKB-KW"/>
</dbReference>
<dbReference type="PATRIC" id="fig|584657.3.peg.920"/>
<evidence type="ECO:0000256" key="2">
    <source>
        <dbReference type="ARBA" id="ARBA00022448"/>
    </source>
</evidence>
<dbReference type="PROSITE" id="PS50893">
    <property type="entry name" value="ABC_TRANSPORTER_2"/>
    <property type="match status" value="1"/>
</dbReference>
<dbReference type="InterPro" id="IPR046342">
    <property type="entry name" value="CBS_dom_sf"/>
</dbReference>
<evidence type="ECO:0000256" key="1">
    <source>
        <dbReference type="ARBA" id="ARBA00005417"/>
    </source>
</evidence>
<dbReference type="InterPro" id="IPR027417">
    <property type="entry name" value="P-loop_NTPase"/>
</dbReference>
<dbReference type="GO" id="GO:0016887">
    <property type="term" value="F:ATP hydrolysis activity"/>
    <property type="evidence" value="ECO:0007669"/>
    <property type="project" value="InterPro"/>
</dbReference>
<evidence type="ECO:0000256" key="5">
    <source>
        <dbReference type="ARBA" id="ARBA00022970"/>
    </source>
</evidence>
<keyword evidence="3" id="KW-0547">Nucleotide-binding</keyword>
<evidence type="ECO:0000313" key="10">
    <source>
        <dbReference type="EMBL" id="EWT07103.1"/>
    </source>
</evidence>
<keyword evidence="4" id="KW-0067">ATP-binding</keyword>
<dbReference type="Pfam" id="PF00005">
    <property type="entry name" value="ABC_tran"/>
    <property type="match status" value="1"/>
</dbReference>
<organism evidence="10 11">
    <name type="scientific">Intrasporangium chromatireducens Q5-1</name>
    <dbReference type="NCBI Taxonomy" id="584657"/>
    <lineage>
        <taxon>Bacteria</taxon>
        <taxon>Bacillati</taxon>
        <taxon>Actinomycetota</taxon>
        <taxon>Actinomycetes</taxon>
        <taxon>Micrococcales</taxon>
        <taxon>Intrasporangiaceae</taxon>
        <taxon>Intrasporangium</taxon>
    </lineage>
</organism>
<dbReference type="NCBIfam" id="TIGR01186">
    <property type="entry name" value="proV"/>
    <property type="match status" value="1"/>
</dbReference>
<dbReference type="GO" id="GO:0006865">
    <property type="term" value="P:amino acid transport"/>
    <property type="evidence" value="ECO:0007669"/>
    <property type="project" value="UniProtKB-KW"/>
</dbReference>
<gene>
    <name evidence="10" type="ORF">N864_12175</name>
</gene>
<dbReference type="FunFam" id="3.40.50.300:FF:000201">
    <property type="entry name" value="Glycine betaine/L-proline ABC transporter ATP-binding protein"/>
    <property type="match status" value="1"/>
</dbReference>
<dbReference type="AlphaFoldDB" id="W9GQL7"/>
<evidence type="ECO:0000256" key="6">
    <source>
        <dbReference type="ARBA" id="ARBA00023122"/>
    </source>
</evidence>
<dbReference type="GO" id="GO:0006970">
    <property type="term" value="P:response to osmotic stress"/>
    <property type="evidence" value="ECO:0007669"/>
    <property type="project" value="UniProtKB-ARBA"/>
</dbReference>
<keyword evidence="5" id="KW-0029">Amino-acid transport</keyword>
<dbReference type="PROSITE" id="PS00211">
    <property type="entry name" value="ABC_TRANSPORTER_1"/>
    <property type="match status" value="1"/>
</dbReference>
<evidence type="ECO:0000256" key="3">
    <source>
        <dbReference type="ARBA" id="ARBA00022741"/>
    </source>
</evidence>
<dbReference type="SMART" id="SM00382">
    <property type="entry name" value="AAA"/>
    <property type="match status" value="1"/>
</dbReference>
<reference evidence="11" key="1">
    <citation type="submission" date="2013-08" db="EMBL/GenBank/DDBJ databases">
        <title>Intrasporangium oryzae NRRL B-24470.</title>
        <authorList>
            <person name="Liu H."/>
            <person name="Wang G."/>
        </authorList>
    </citation>
    <scope>NUCLEOTIDE SEQUENCE [LARGE SCALE GENOMIC DNA]</scope>
    <source>
        <strain evidence="11">Q5-1</strain>
    </source>
</reference>
<dbReference type="PROSITE" id="PS51371">
    <property type="entry name" value="CBS"/>
    <property type="match status" value="1"/>
</dbReference>